<evidence type="ECO:0000256" key="2">
    <source>
        <dbReference type="SAM" id="Phobius"/>
    </source>
</evidence>
<keyword evidence="2" id="KW-0472">Membrane</keyword>
<feature type="transmembrane region" description="Helical" evidence="2">
    <location>
        <begin position="234"/>
        <end position="255"/>
    </location>
</feature>
<feature type="compositionally biased region" description="Polar residues" evidence="1">
    <location>
        <begin position="408"/>
        <end position="426"/>
    </location>
</feature>
<sequence>MSSLIQTCPGVCDQVYGSGNPDISGVGHLLPVARSIHQASIITSFSVLVAAVIRSSMDLFTVGERQFMNKLAIFEILTSWICTLTYLPLHASSMLERFTLIGYVAASLYLWSVSDDGPSGKTLDAIASWCINHGTANSSQVVNNIGQILHLPSRIVTNGDGPELGNNTSILFCICWFLFFTFFFLVFLQCVFGVLLMDSRVTASCVTLEKIIICCSTWPFLQASRLVYFGPRRLGALTIVFSLGAAATVLVWLLLTDLLETRRQMQALAGDKYEDNHWGFGQIAAVMTWVPMAQEVLFGIIRKYRLISTHLVSIRDEKPHITFSFVTITAHSSTRRNTGTVRYYRSVAKARQRENDRVALVELLARRRKIDANGQQTTELEELTPHASSEEHSSSDSELVSAPDRATRSNTHPEAQTTLSRTSSLQIGLPGSILSPRTTWTRNEGETYLPIYEMQMAGRAAYRP</sequence>
<dbReference type="AlphaFoldDB" id="A0AAN6XTD1"/>
<protein>
    <submittedName>
        <fullName evidence="3">Uncharacterized protein</fullName>
    </submittedName>
</protein>
<dbReference type="EMBL" id="MU858384">
    <property type="protein sequence ID" value="KAK4206568.1"/>
    <property type="molecule type" value="Genomic_DNA"/>
</dbReference>
<proteinExistence type="predicted"/>
<feature type="transmembrane region" description="Helical" evidence="2">
    <location>
        <begin position="169"/>
        <end position="196"/>
    </location>
</feature>
<reference evidence="3" key="2">
    <citation type="submission" date="2023-05" db="EMBL/GenBank/DDBJ databases">
        <authorList>
            <consortium name="Lawrence Berkeley National Laboratory"/>
            <person name="Steindorff A."/>
            <person name="Hensen N."/>
            <person name="Bonometti L."/>
            <person name="Westerberg I."/>
            <person name="Brannstrom I.O."/>
            <person name="Guillou S."/>
            <person name="Cros-Aarteil S."/>
            <person name="Calhoun S."/>
            <person name="Haridas S."/>
            <person name="Kuo A."/>
            <person name="Mondo S."/>
            <person name="Pangilinan J."/>
            <person name="Riley R."/>
            <person name="Labutti K."/>
            <person name="Andreopoulos B."/>
            <person name="Lipzen A."/>
            <person name="Chen C."/>
            <person name="Yanf M."/>
            <person name="Daum C."/>
            <person name="Ng V."/>
            <person name="Clum A."/>
            <person name="Ohm R."/>
            <person name="Martin F."/>
            <person name="Silar P."/>
            <person name="Natvig D."/>
            <person name="Lalanne C."/>
            <person name="Gautier V."/>
            <person name="Ament-Velasquez S.L."/>
            <person name="Kruys A."/>
            <person name="Hutchinson M.I."/>
            <person name="Powell A.J."/>
            <person name="Barry K."/>
            <person name="Miller A.N."/>
            <person name="Grigoriev I.V."/>
            <person name="Debuchy R."/>
            <person name="Gladieux P."/>
            <person name="Thoren M.H."/>
            <person name="Johannesson H."/>
        </authorList>
    </citation>
    <scope>NUCLEOTIDE SEQUENCE</scope>
    <source>
        <strain evidence="3">PSN293</strain>
    </source>
</reference>
<name>A0AAN6XTD1_9PEZI</name>
<gene>
    <name evidence="3" type="ORF">QBC37DRAFT_458518</name>
</gene>
<keyword evidence="2" id="KW-1133">Transmembrane helix</keyword>
<accession>A0AAN6XTD1</accession>
<keyword evidence="4" id="KW-1185">Reference proteome</keyword>
<dbReference type="Proteomes" id="UP001301769">
    <property type="component" value="Unassembled WGS sequence"/>
</dbReference>
<evidence type="ECO:0000313" key="4">
    <source>
        <dbReference type="Proteomes" id="UP001301769"/>
    </source>
</evidence>
<comment type="caution">
    <text evidence="3">The sequence shown here is derived from an EMBL/GenBank/DDBJ whole genome shotgun (WGS) entry which is preliminary data.</text>
</comment>
<reference evidence="3" key="1">
    <citation type="journal article" date="2023" name="Mol. Phylogenet. Evol.">
        <title>Genome-scale phylogeny and comparative genomics of the fungal order Sordariales.</title>
        <authorList>
            <person name="Hensen N."/>
            <person name="Bonometti L."/>
            <person name="Westerberg I."/>
            <person name="Brannstrom I.O."/>
            <person name="Guillou S."/>
            <person name="Cros-Aarteil S."/>
            <person name="Calhoun S."/>
            <person name="Haridas S."/>
            <person name="Kuo A."/>
            <person name="Mondo S."/>
            <person name="Pangilinan J."/>
            <person name="Riley R."/>
            <person name="LaButti K."/>
            <person name="Andreopoulos B."/>
            <person name="Lipzen A."/>
            <person name="Chen C."/>
            <person name="Yan M."/>
            <person name="Daum C."/>
            <person name="Ng V."/>
            <person name="Clum A."/>
            <person name="Steindorff A."/>
            <person name="Ohm R.A."/>
            <person name="Martin F."/>
            <person name="Silar P."/>
            <person name="Natvig D.O."/>
            <person name="Lalanne C."/>
            <person name="Gautier V."/>
            <person name="Ament-Velasquez S.L."/>
            <person name="Kruys A."/>
            <person name="Hutchinson M.I."/>
            <person name="Powell A.J."/>
            <person name="Barry K."/>
            <person name="Miller A.N."/>
            <person name="Grigoriev I.V."/>
            <person name="Debuchy R."/>
            <person name="Gladieux P."/>
            <person name="Hiltunen Thoren M."/>
            <person name="Johannesson H."/>
        </authorList>
    </citation>
    <scope>NUCLEOTIDE SEQUENCE</scope>
    <source>
        <strain evidence="3">PSN293</strain>
    </source>
</reference>
<evidence type="ECO:0000313" key="3">
    <source>
        <dbReference type="EMBL" id="KAK4206568.1"/>
    </source>
</evidence>
<feature type="region of interest" description="Disordered" evidence="1">
    <location>
        <begin position="373"/>
        <end position="438"/>
    </location>
</feature>
<organism evidence="3 4">
    <name type="scientific">Rhypophila decipiens</name>
    <dbReference type="NCBI Taxonomy" id="261697"/>
    <lineage>
        <taxon>Eukaryota</taxon>
        <taxon>Fungi</taxon>
        <taxon>Dikarya</taxon>
        <taxon>Ascomycota</taxon>
        <taxon>Pezizomycotina</taxon>
        <taxon>Sordariomycetes</taxon>
        <taxon>Sordariomycetidae</taxon>
        <taxon>Sordariales</taxon>
        <taxon>Naviculisporaceae</taxon>
        <taxon>Rhypophila</taxon>
    </lineage>
</organism>
<evidence type="ECO:0000256" key="1">
    <source>
        <dbReference type="SAM" id="MobiDB-lite"/>
    </source>
</evidence>
<keyword evidence="2" id="KW-0812">Transmembrane</keyword>